<evidence type="ECO:0000313" key="6">
    <source>
        <dbReference type="EMBL" id="TGA97225.1"/>
    </source>
</evidence>
<dbReference type="GO" id="GO:0003700">
    <property type="term" value="F:DNA-binding transcription factor activity"/>
    <property type="evidence" value="ECO:0007669"/>
    <property type="project" value="InterPro"/>
</dbReference>
<dbReference type="InterPro" id="IPR036388">
    <property type="entry name" value="WH-like_DNA-bd_sf"/>
</dbReference>
<dbReference type="GO" id="GO:0003677">
    <property type="term" value="F:DNA binding"/>
    <property type="evidence" value="ECO:0007669"/>
    <property type="project" value="UniProtKB-KW"/>
</dbReference>
<name>A0A4Z0GM71_9BACL</name>
<keyword evidence="3" id="KW-0238">DNA-binding</keyword>
<dbReference type="InterPro" id="IPR036390">
    <property type="entry name" value="WH_DNA-bd_sf"/>
</dbReference>
<dbReference type="PANTHER" id="PTHR30346:SF28">
    <property type="entry name" value="HTH-TYPE TRANSCRIPTIONAL REGULATOR CYNR"/>
    <property type="match status" value="1"/>
</dbReference>
<dbReference type="Pfam" id="PF03466">
    <property type="entry name" value="LysR_substrate"/>
    <property type="match status" value="1"/>
</dbReference>
<dbReference type="PRINTS" id="PR00039">
    <property type="entry name" value="HTHLYSR"/>
</dbReference>
<dbReference type="FunFam" id="1.10.10.10:FF:000001">
    <property type="entry name" value="LysR family transcriptional regulator"/>
    <property type="match status" value="1"/>
</dbReference>
<protein>
    <submittedName>
        <fullName evidence="6">LysR family transcriptional regulator</fullName>
    </submittedName>
</protein>
<accession>A0A4Z0GM71</accession>
<comment type="caution">
    <text evidence="6">The sequence shown here is derived from an EMBL/GenBank/DDBJ whole genome shotgun (WGS) entry which is preliminary data.</text>
</comment>
<dbReference type="GO" id="GO:0032993">
    <property type="term" value="C:protein-DNA complex"/>
    <property type="evidence" value="ECO:0007669"/>
    <property type="project" value="TreeGrafter"/>
</dbReference>
<dbReference type="RefSeq" id="WP_135349140.1">
    <property type="nucleotide sequence ID" value="NZ_SRJD01000015.1"/>
</dbReference>
<dbReference type="SUPFAM" id="SSF46785">
    <property type="entry name" value="Winged helix' DNA-binding domain"/>
    <property type="match status" value="1"/>
</dbReference>
<evidence type="ECO:0000256" key="2">
    <source>
        <dbReference type="ARBA" id="ARBA00023015"/>
    </source>
</evidence>
<organism evidence="6 7">
    <name type="scientific">Sporolactobacillus shoreae</name>
    <dbReference type="NCBI Taxonomy" id="1465501"/>
    <lineage>
        <taxon>Bacteria</taxon>
        <taxon>Bacillati</taxon>
        <taxon>Bacillota</taxon>
        <taxon>Bacilli</taxon>
        <taxon>Bacillales</taxon>
        <taxon>Sporolactobacillaceae</taxon>
        <taxon>Sporolactobacillus</taxon>
    </lineage>
</organism>
<comment type="similarity">
    <text evidence="1">Belongs to the LysR transcriptional regulatory family.</text>
</comment>
<feature type="domain" description="HTH lysR-type" evidence="5">
    <location>
        <begin position="1"/>
        <end position="58"/>
    </location>
</feature>
<evidence type="ECO:0000259" key="5">
    <source>
        <dbReference type="PROSITE" id="PS50931"/>
    </source>
</evidence>
<keyword evidence="4" id="KW-0804">Transcription</keyword>
<dbReference type="Gene3D" id="1.10.10.10">
    <property type="entry name" value="Winged helix-like DNA-binding domain superfamily/Winged helix DNA-binding domain"/>
    <property type="match status" value="1"/>
</dbReference>
<evidence type="ECO:0000313" key="7">
    <source>
        <dbReference type="Proteomes" id="UP000298347"/>
    </source>
</evidence>
<evidence type="ECO:0000256" key="1">
    <source>
        <dbReference type="ARBA" id="ARBA00009437"/>
    </source>
</evidence>
<dbReference type="InterPro" id="IPR005119">
    <property type="entry name" value="LysR_subst-bd"/>
</dbReference>
<evidence type="ECO:0000256" key="3">
    <source>
        <dbReference type="ARBA" id="ARBA00023125"/>
    </source>
</evidence>
<dbReference type="Proteomes" id="UP000298347">
    <property type="component" value="Unassembled WGS sequence"/>
</dbReference>
<dbReference type="EMBL" id="SRJD01000015">
    <property type="protein sequence ID" value="TGA97225.1"/>
    <property type="molecule type" value="Genomic_DNA"/>
</dbReference>
<dbReference type="Gene3D" id="3.40.190.290">
    <property type="match status" value="1"/>
</dbReference>
<gene>
    <name evidence="6" type="ORF">E4665_12565</name>
</gene>
<dbReference type="OrthoDB" id="9803735at2"/>
<dbReference type="InterPro" id="IPR000847">
    <property type="entry name" value="LysR_HTH_N"/>
</dbReference>
<keyword evidence="2" id="KW-0805">Transcription regulation</keyword>
<dbReference type="PANTHER" id="PTHR30346">
    <property type="entry name" value="TRANSCRIPTIONAL DUAL REGULATOR HCAR-RELATED"/>
    <property type="match status" value="1"/>
</dbReference>
<dbReference type="AlphaFoldDB" id="A0A4Z0GM71"/>
<dbReference type="SUPFAM" id="SSF53850">
    <property type="entry name" value="Periplasmic binding protein-like II"/>
    <property type="match status" value="1"/>
</dbReference>
<proteinExistence type="inferred from homology"/>
<reference evidence="6 7" key="1">
    <citation type="journal article" date="2015" name="Int. J. Syst. Evol. Microbiol.">
        <title>Sporolactobacillus shoreae sp. nov. and Sporolactobacillus spathodeae sp. nov., two spore-forming lactic acid bacteria isolated from tree barks in Thailand.</title>
        <authorList>
            <person name="Thamacharoensuk T."/>
            <person name="Kitahara M."/>
            <person name="Ohkuma M."/>
            <person name="Thongchul N."/>
            <person name="Tanasupawat S."/>
        </authorList>
    </citation>
    <scope>NUCLEOTIDE SEQUENCE [LARGE SCALE GENOMIC DNA]</scope>
    <source>
        <strain evidence="6 7">BK92</strain>
    </source>
</reference>
<dbReference type="Pfam" id="PF00126">
    <property type="entry name" value="HTH_1"/>
    <property type="match status" value="1"/>
</dbReference>
<dbReference type="PROSITE" id="PS50931">
    <property type="entry name" value="HTH_LYSR"/>
    <property type="match status" value="1"/>
</dbReference>
<sequence>MELRQIEYFIEAAKREHITQAATALHVAQSAISRQIALLEDELGVSLFMRKGRNIQLTPAGKIFLEHAERGLLEFEKAEQKIKEHLNPEIGRIRLGISTSLSVHTLPIMLQNFHKTHPGISFQLHQGTVPYLIHLIEQGNIDLAFASPVPKNHEAVHSKILYTEKMVLLLPKHHRFAGKTAIPLGKLKNERFITFRSRLSLQELFRDACGQAGFEPDIVFEGEDMDTIKGLVAADFGIALMPENAVTYNLPAGIVTAPLHSPEVSRSVGMIYPRSRELAPSEQLFSKYTEDFYERLYQFGQ</sequence>
<keyword evidence="7" id="KW-1185">Reference proteome</keyword>
<evidence type="ECO:0000256" key="4">
    <source>
        <dbReference type="ARBA" id="ARBA00023163"/>
    </source>
</evidence>